<dbReference type="EMBL" id="BAABME010004649">
    <property type="protein sequence ID" value="GAA0163081.1"/>
    <property type="molecule type" value="Genomic_DNA"/>
</dbReference>
<dbReference type="Proteomes" id="UP001454036">
    <property type="component" value="Unassembled WGS sequence"/>
</dbReference>
<name>A0AAV3QII4_LITER</name>
<evidence type="ECO:0000313" key="7">
    <source>
        <dbReference type="Proteomes" id="UP001454036"/>
    </source>
</evidence>
<comment type="caution">
    <text evidence="6">The sequence shown here is derived from an EMBL/GenBank/DDBJ whole genome shotgun (WGS) entry which is preliminary data.</text>
</comment>
<dbReference type="Gene3D" id="1.10.1200.270">
    <property type="entry name" value="Methyltransferase, alpha-helical capping domain"/>
    <property type="match status" value="1"/>
</dbReference>
<dbReference type="InterPro" id="IPR029063">
    <property type="entry name" value="SAM-dependent_MTases_sf"/>
</dbReference>
<organism evidence="6 7">
    <name type="scientific">Lithospermum erythrorhizon</name>
    <name type="common">Purple gromwell</name>
    <name type="synonym">Lithospermum officinale var. erythrorhizon</name>
    <dbReference type="NCBI Taxonomy" id="34254"/>
    <lineage>
        <taxon>Eukaryota</taxon>
        <taxon>Viridiplantae</taxon>
        <taxon>Streptophyta</taxon>
        <taxon>Embryophyta</taxon>
        <taxon>Tracheophyta</taxon>
        <taxon>Spermatophyta</taxon>
        <taxon>Magnoliopsida</taxon>
        <taxon>eudicotyledons</taxon>
        <taxon>Gunneridae</taxon>
        <taxon>Pentapetalae</taxon>
        <taxon>asterids</taxon>
        <taxon>lamiids</taxon>
        <taxon>Boraginales</taxon>
        <taxon>Boraginaceae</taxon>
        <taxon>Boraginoideae</taxon>
        <taxon>Lithospermeae</taxon>
        <taxon>Lithospermum</taxon>
    </lineage>
</organism>
<keyword evidence="3" id="KW-0808">Transferase</keyword>
<dbReference type="GO" id="GO:0046872">
    <property type="term" value="F:metal ion binding"/>
    <property type="evidence" value="ECO:0007669"/>
    <property type="project" value="UniProtKB-KW"/>
</dbReference>
<dbReference type="GO" id="GO:0008168">
    <property type="term" value="F:methyltransferase activity"/>
    <property type="evidence" value="ECO:0007669"/>
    <property type="project" value="UniProtKB-KW"/>
</dbReference>
<protein>
    <submittedName>
        <fullName evidence="6">Methyltransferase</fullName>
    </submittedName>
</protein>
<dbReference type="PANTHER" id="PTHR31009">
    <property type="entry name" value="S-ADENOSYL-L-METHIONINE:CARBOXYL METHYLTRANSFERASE FAMILY PROTEIN"/>
    <property type="match status" value="1"/>
</dbReference>
<keyword evidence="5" id="KW-0460">Magnesium</keyword>
<reference evidence="6 7" key="1">
    <citation type="submission" date="2024-01" db="EMBL/GenBank/DDBJ databases">
        <title>The complete chloroplast genome sequence of Lithospermum erythrorhizon: insights into the phylogenetic relationship among Boraginaceae species and the maternal lineages of purple gromwells.</title>
        <authorList>
            <person name="Okada T."/>
            <person name="Watanabe K."/>
        </authorList>
    </citation>
    <scope>NUCLEOTIDE SEQUENCE [LARGE SCALE GENOMIC DNA]</scope>
</reference>
<evidence type="ECO:0000256" key="2">
    <source>
        <dbReference type="ARBA" id="ARBA00022603"/>
    </source>
</evidence>
<proteinExistence type="inferred from homology"/>
<dbReference type="Gene3D" id="3.40.50.150">
    <property type="entry name" value="Vaccinia Virus protein VP39"/>
    <property type="match status" value="1"/>
</dbReference>
<evidence type="ECO:0000256" key="1">
    <source>
        <dbReference type="ARBA" id="ARBA00007967"/>
    </source>
</evidence>
<dbReference type="SUPFAM" id="SSF53335">
    <property type="entry name" value="S-adenosyl-L-methionine-dependent methyltransferases"/>
    <property type="match status" value="1"/>
</dbReference>
<dbReference type="Pfam" id="PF03492">
    <property type="entry name" value="Methyltransf_7"/>
    <property type="match status" value="1"/>
</dbReference>
<gene>
    <name evidence="6" type="ORF">LIER_19038</name>
</gene>
<dbReference type="InterPro" id="IPR042086">
    <property type="entry name" value="MeTrfase_capping"/>
</dbReference>
<evidence type="ECO:0000256" key="5">
    <source>
        <dbReference type="ARBA" id="ARBA00022842"/>
    </source>
</evidence>
<keyword evidence="7" id="KW-1185">Reference proteome</keyword>
<evidence type="ECO:0000313" key="6">
    <source>
        <dbReference type="EMBL" id="GAA0163081.1"/>
    </source>
</evidence>
<sequence length="405" mass="45932">MEEMHKKVVKTKDGLYMNRGNGAASYANNSSLQQQVIFMTKPIRERAITDIISKLSPKTITITDLGCSSGPNALLVSSEIIHVIHSISAKLGQKHPEIQVFLNDLPGNDFNNLFKLISQLHQDCPIISTEEKMLGIQQRCYHSGVPGSFYQRLFPTESLHFAHSSFSLHWISQVPEGVLKRNQCNIYIAKTSPTMVVEAYYNQFYKDFSMFLKCRSIELVPGGRMIFTMQGRKSKDAREDGHLMLELLAEAISDMVSKGLVEEEKLHSFNLPVYMPSTSEIDNLVKEDGSFIIDHLDTFEVPWSAHANNNNESPSCNKSQFTESDGVLVIRAMRSVVEPQLINHFHEGLLDEMFNRFHKKIVDCMAKQKTTYSIIVVSMQKKTKRENYGRVLPFDIINSTSVIDC</sequence>
<dbReference type="GO" id="GO:0032259">
    <property type="term" value="P:methylation"/>
    <property type="evidence" value="ECO:0007669"/>
    <property type="project" value="UniProtKB-KW"/>
</dbReference>
<dbReference type="AlphaFoldDB" id="A0AAV3QII4"/>
<evidence type="ECO:0000256" key="3">
    <source>
        <dbReference type="ARBA" id="ARBA00022679"/>
    </source>
</evidence>
<evidence type="ECO:0000256" key="4">
    <source>
        <dbReference type="ARBA" id="ARBA00022723"/>
    </source>
</evidence>
<comment type="similarity">
    <text evidence="1">Belongs to the methyltransferase superfamily. Type-7 methyltransferase family.</text>
</comment>
<keyword evidence="4" id="KW-0479">Metal-binding</keyword>
<dbReference type="InterPro" id="IPR005299">
    <property type="entry name" value="MeTrfase_7"/>
</dbReference>
<keyword evidence="2 6" id="KW-0489">Methyltransferase</keyword>
<accession>A0AAV3QII4</accession>